<evidence type="ECO:0000256" key="1">
    <source>
        <dbReference type="SAM" id="MobiDB-lite"/>
    </source>
</evidence>
<keyword evidence="2" id="KW-1133">Transmembrane helix</keyword>
<sequence length="725" mass="77554">MRNGGSRGGAADARRRLKDLEPLSEKEAELLSSWTLGSPVPTGQVRPDAPSPANIVRANFVRFLLLGGIDSAIKGSVFELTGAWVDEELKLASAHIESTLKFINCTFAQAINFADTNIRGSVVFKGCKAPGLDAQRISCTGDLWLREMQGCRHLFLRGARIGGDINCNGSSVSDIRAENAIVGGGVFLAGGFEASLAVFSGAKIEGSLFCNGARFPGRDGRAIQAHGATIGGDIFIGDGCSAGGSINFSAVRLGGNLDADKLVLTSSKEFALSAEGITIGGGFTCRESEINGTVRLTSAHITGTLNFNGSKLTGEHGDAFSADRSVIGGTVFLSKGFSASGKTRIVGAHIAGNLSLKGASLCVGAGASFAGDRACVDGNVYLSEGFASVGEIRLLGMRIGGSLSCADSTYENPNGVAVLADALVVEKSFFFRRMRKPVDGVILTGAKVGILVDDEISWGGGLILDGFTYGSIAAAPVDAAARLRWLDKQRADHSGLESVKDGFKPQPWRQLRQVLRQMGHFEDAREISIAYEERLRFAGLIGQSPAHRNPVSKEISRAASRAAHYIFGALIGYGYRPLRLVSWCVLVWLVCAALYWVAALQGVMAPSNPLVFQNEKYQDCATDRVINKTVIPANWYLCDQLPEEYTGFSPLAYSLDLILPLVDLQQERDWAPKVPTPSESWWKELTALSLKHIVRLVVWIEILFGWMASLLLVAVVSGLTKRVED</sequence>
<comment type="caution">
    <text evidence="3">The sequence shown here is derived from an EMBL/GenBank/DDBJ whole genome shotgun (WGS) entry which is preliminary data.</text>
</comment>
<evidence type="ECO:0008006" key="5">
    <source>
        <dbReference type="Google" id="ProtNLM"/>
    </source>
</evidence>
<protein>
    <recommendedName>
        <fullName evidence="5">Membrane-associated oxidoreductase</fullName>
    </recommendedName>
</protein>
<evidence type="ECO:0000256" key="2">
    <source>
        <dbReference type="SAM" id="Phobius"/>
    </source>
</evidence>
<evidence type="ECO:0000313" key="3">
    <source>
        <dbReference type="EMBL" id="MCS0610619.1"/>
    </source>
</evidence>
<feature type="compositionally biased region" description="Basic and acidic residues" evidence="1">
    <location>
        <begin position="12"/>
        <end position="21"/>
    </location>
</feature>
<dbReference type="EMBL" id="JANUGV010000007">
    <property type="protein sequence ID" value="MCS0610619.1"/>
    <property type="molecule type" value="Genomic_DNA"/>
</dbReference>
<keyword evidence="2" id="KW-0472">Membrane</keyword>
<keyword evidence="4" id="KW-1185">Reference proteome</keyword>
<feature type="region of interest" description="Disordered" evidence="1">
    <location>
        <begin position="1"/>
        <end position="21"/>
    </location>
</feature>
<organism evidence="3 4">
    <name type="scientific">Massilia solisilvae</name>
    <dbReference type="NCBI Taxonomy" id="1811225"/>
    <lineage>
        <taxon>Bacteria</taxon>
        <taxon>Pseudomonadati</taxon>
        <taxon>Pseudomonadota</taxon>
        <taxon>Betaproteobacteria</taxon>
        <taxon>Burkholderiales</taxon>
        <taxon>Oxalobacteraceae</taxon>
        <taxon>Telluria group</taxon>
        <taxon>Massilia</taxon>
    </lineage>
</organism>
<reference evidence="3 4" key="1">
    <citation type="submission" date="2022-08" db="EMBL/GenBank/DDBJ databases">
        <title>Reclassification of Massilia species as members of the genera Telluria, Duganella, Pseudoduganella, Mokoshia gen. nov. and Zemynaea gen. nov. using orthogonal and non-orthogonal genome-based approaches.</title>
        <authorList>
            <person name="Bowman J.P."/>
        </authorList>
    </citation>
    <scope>NUCLEOTIDE SEQUENCE [LARGE SCALE GENOMIC DNA]</scope>
    <source>
        <strain evidence="3 4">JCM 31607</strain>
    </source>
</reference>
<gene>
    <name evidence="3" type="ORF">NX773_20820</name>
</gene>
<accession>A0ABT2BQ41</accession>
<feature type="transmembrane region" description="Helical" evidence="2">
    <location>
        <begin position="696"/>
        <end position="719"/>
    </location>
</feature>
<keyword evidence="2" id="KW-0812">Transmembrane</keyword>
<evidence type="ECO:0000313" key="4">
    <source>
        <dbReference type="Proteomes" id="UP001205861"/>
    </source>
</evidence>
<proteinExistence type="predicted"/>
<name>A0ABT2BQ41_9BURK</name>
<dbReference type="Proteomes" id="UP001205861">
    <property type="component" value="Unassembled WGS sequence"/>
</dbReference>
<dbReference type="RefSeq" id="WP_258858183.1">
    <property type="nucleotide sequence ID" value="NZ_JANUGV010000007.1"/>
</dbReference>